<keyword evidence="1 2" id="KW-0732">Signal</keyword>
<dbReference type="Gene3D" id="2.40.128.130">
    <property type="entry name" value="Autotransporter beta-domain"/>
    <property type="match status" value="1"/>
</dbReference>
<keyword evidence="5" id="KW-1185">Reference proteome</keyword>
<dbReference type="SUPFAM" id="SSF51126">
    <property type="entry name" value="Pectin lyase-like"/>
    <property type="match status" value="6"/>
</dbReference>
<evidence type="ECO:0000256" key="2">
    <source>
        <dbReference type="SAM" id="SignalP"/>
    </source>
</evidence>
<dbReference type="Proteomes" id="UP000606044">
    <property type="component" value="Unassembled WGS sequence"/>
</dbReference>
<proteinExistence type="predicted"/>
<dbReference type="SMART" id="SM00869">
    <property type="entry name" value="Autotransporter"/>
    <property type="match status" value="1"/>
</dbReference>
<sequence>MLVRRATRLCATTALTAAALVGTLLLSAPSARAQTVNTWLGGGNNANWLTSGNFTQTLANDQALHFAGGTQTTNFNNSGLSYYSLTFDAGAATFFIHDGLVTPNRINLSNGITNLSTSRQFIAQNISLIASQTFQASAGDLVIQGNILGSASPAPKSLTIDGAFNTEINGLFNGTGDIISLIKIGTGTLLLNGVNDYQGATTISAGVVTLQSSDGLGSTTAGTSVASGAALQLQNGVAVGSEALTLNGTGIANGGALRNIAGTGSTPVNDNSWAGAITLGSDTRINSDAGTLTVSGAISGTNTNLTVGGAGNTTLSGGLTLGTGGLTKDGSGTLTLSGTNSYSGTTTISAGTLLGGAINAFSATSSVTLANTAGALLDLGGWNQTVAGVSGGGTSGGNIALGGVTLTIATDSSSSFTYAGQISGSGNLVKSGDGTQSLTGASTYTGFTFISGGVLNIRNATALGTTAAGASVSSGAALEIQGGIAVGAETLTIVGTGVSNGGALRNVSGTNSMAGAITLGGSTRINSDAGTLTLSGGISGTNIGLTVGGAGNTTLSGSIALGFGGLTKDGSGTLILSGTSTYLGDTLITAGVVNVRNADALGANYGGTTVSTGAALEIQGGITVASERLLLNGTGIANGGVLRNVSGDNGWGGNITLGGTTRINSDAGTLTLSGTISGTNTDLTVGGAGNTTISGGVNTGLGRLTKDGSGTLILSGASTYNGTTLITAGVVNIRNSTALGTTQAGTTLSSGAALEIQDGIVVAGEALTLNGTGIANGGALRNVSGSTEWGGSITLASASRINSDADFLSLTGAITGTNTDLTVGGAGNTTLYGGLTLGTGGLTKDGSGTLVLLGTNSYSGTTTISAGMLRTAGTNAFSATSSVTLANTAGAMLDLGGWNQTVAGISGGGTTGGNIETGGARLTIATDSSSSFTYAGQISGSGNLVKSGGGTQTLTGASTYTGTTSVTAGVLNIQNATALGTTAAGTSVSSGAALEIQGGIAVGAESLTLSGTGVSDGGALRNVSGNNSASGAVSLVADARINSDAGTLTLSGIISSTGSLTVGGAGNVTLSGRLNNNAGTLTKDGTGTLVLAGATDSSGTNLYSGATTVSAGVLNIRKNTALGSTAAGTTVAFGAALELQGDIAVGAEALTLNGTGVSLRGALRNISGTNSWAGDITLDSTSRINSDAGTLTVSGAITGTNIGLTVGGAGAVVLSGDIATGTGTLLKDGAGRLTLSGDNSYTGNTEIFGGALNIQSATALGTTASRTYVSDGAALEIQGGIAVGAEALTLAGAGLGNTGALRNVSGDNSMAGDIRLVSNTFIGSTAGTLTLSSAITGIDTALSLTGAGNVVLSGDIAIGDAALNKSGTGTATLSGANSYSGTTSVTAGVLNIQSASALGDTAAGTVVSDGAALEIQGGIAVGAEALTLSGTGVSNGGALRNISGANSYAGAISLAADTRIASDAGTLTLSGGITGASMATPAALTVGGAGNTTISGVIGANLTGLTKNGTGTLTLSAANTYTGPTTISAGTLALSGFGSIASSSAVQVNGTLDVSNIVAFTTINNVSGLGTLAIGSRTLVLNQSTDSIFAGGLTGGGTLAKDGGGTLQMVGDASAFTGTLSVQAGTLDVNNASGTATGRLGGNVTVFSGATLQGVGGTIGGVVTLTSGGTLRRDATAPGTGGLTMGALAMNAGALLDVSLATPATSPSAFTVTGNASLNGTLNITDLPGYGIGVYRILSVGGTITDYGLTLGTPQFGNLVNTLDVGAHALDVQVTSVDTSLQYWSADGTTRGGSGNWTSTNSWLNAAGGASPWGSDTGVFDGTAGTVTVVGAQTFGTLEFLSSGTVVQAGAGGSLDLGTGGRLWAEGGTVTATVSAPITGTGALTKIGTGTIILTGTNTYAGGTVLEAGTLQVSSDANLGAASGALTFTNGRLATTTSFTSARDVVLTGTGTLSPDAGTTLTLSGTLSGTGGLRLDSGTLVLTGTNTYQGGTILAGGRLEVSADANLGAASGSLYLSSGTLAVTGSFATARSVAPGGTVEVADGSVLDLSGALGGYGGLTKTGTGKLILSGASTAYFGGIAVNSGALEVRNSAALGSSATGGTFIASGAALELSGDINLGAELFFVSGSGIANGGALRNLSGTNSIGGTIGLSGATRIASDAGTLNLGGPIGGPDIALTVGGAGNTSISGIVSIGTGTLTKEGTGTLTLAGANTYTGQTIVTAGTLALSGSGSIAASGGVVVNGVLDISASTGAAPGIVVATVTPTGSGTSTGAGGIIRSGNPPVELTIDSGAIIIGGTGGTFINGVWTPLTPQGSLVLSPDAPGASGTYRVAFTDSTPADSSFAGISAIDPASITASATVPYTAGASSYVSASGGTGATILNLSGAGSVVLGSKTLTISNASGSFSGEISGTGGLAITGGTQTLTGANTYTGATLIGPGTLALVGSGSIAASSGVVANGTLDISGTTAGASITGLTGTGTVALGGQTLTLTNAASLAFTGIPAVFSGALTGTGGLVLTGGSQLLAGASSYSGGTTLNGGVLTLAGNTAAGTGTITLNTGSTLGLIDGLSVANALVLNGAATFNLDSGAATLSGPLSGTGSSSVTGAGIISMTGNASAFTGTTSVTGTLSVNGTLGGTLNVGNGGTLKGNGTVGPVTLANGGSIAPGNSIGTLTVAGPLVFSSGSIYEVEIDPTGLSDRIVVNGAATLNGAGVAVTKAAGTYLPGTQYTILLASGGVSGTFGSLTQDMPFINLALSYTSGSVLLDVLRNDVPFVAAAATGNQLGVAFAAEQLGAGNAVYDALVSQASFAETRQALNALNGEVYPSAMSVLQNESLILRRALLDRARAPVTGPNAAPLAYASKAAGTDVLAVPGTPNAFWAQGFGTWGRINGDGNAATISGDTAGAIVGYDRTFAGAGADWRLGFAAGYSSSRYSVDARSSSFSSDNTHVAVYGGADFGALAARFGGAYSWADMDTSRTVAFPGFGGRLSGDTTARTGQVFGELGYRLDFAGTALPGFALEPFAGLAYVNVDMDGFTEQGGAAALTGFGAGQGVTYSTLGARVSVPFSLGGFTGASTAFRGTLAWQHAFGDITPEATFGFASGPVPFTVAGTPIGTDAALVEAGLDIAFSPTTTFSLFYAGQLSGQDTNNMVQGSLTVNF</sequence>
<evidence type="ECO:0000259" key="3">
    <source>
        <dbReference type="PROSITE" id="PS51208"/>
    </source>
</evidence>
<evidence type="ECO:0000313" key="5">
    <source>
        <dbReference type="Proteomes" id="UP000606044"/>
    </source>
</evidence>
<comment type="caution">
    <text evidence="4">The sequence shown here is derived from an EMBL/GenBank/DDBJ whole genome shotgun (WGS) entry which is preliminary data.</text>
</comment>
<dbReference type="InterPro" id="IPR051551">
    <property type="entry name" value="Autotransporter_adhesion"/>
</dbReference>
<dbReference type="NCBIfam" id="TIGR02601">
    <property type="entry name" value="autotrns_rpt"/>
    <property type="match status" value="16"/>
</dbReference>
<accession>A0A917FC91</accession>
<feature type="chain" id="PRO_5037794028" description="Autotransporter domain-containing protein" evidence="2">
    <location>
        <begin position="34"/>
        <end position="3159"/>
    </location>
</feature>
<dbReference type="Pfam" id="PF12951">
    <property type="entry name" value="PATR"/>
    <property type="match status" value="17"/>
</dbReference>
<dbReference type="Gene3D" id="2.160.20.20">
    <property type="match status" value="4"/>
</dbReference>
<dbReference type="InterPro" id="IPR005546">
    <property type="entry name" value="Autotransporte_beta"/>
</dbReference>
<dbReference type="PANTHER" id="PTHR35037">
    <property type="entry name" value="C-TERMINAL REGION OF AIDA-LIKE PROTEIN"/>
    <property type="match status" value="1"/>
</dbReference>
<dbReference type="EMBL" id="BMCT01000002">
    <property type="protein sequence ID" value="GGF61427.1"/>
    <property type="molecule type" value="Genomic_DNA"/>
</dbReference>
<organism evidence="4 5">
    <name type="scientific">Azorhizobium oxalatiphilum</name>
    <dbReference type="NCBI Taxonomy" id="980631"/>
    <lineage>
        <taxon>Bacteria</taxon>
        <taxon>Pseudomonadati</taxon>
        <taxon>Pseudomonadota</taxon>
        <taxon>Alphaproteobacteria</taxon>
        <taxon>Hyphomicrobiales</taxon>
        <taxon>Xanthobacteraceae</taxon>
        <taxon>Azorhizobium</taxon>
    </lineage>
</organism>
<protein>
    <recommendedName>
        <fullName evidence="3">Autotransporter domain-containing protein</fullName>
    </recommendedName>
</protein>
<feature type="domain" description="Autotransporter" evidence="3">
    <location>
        <begin position="2871"/>
        <end position="3159"/>
    </location>
</feature>
<dbReference type="InterPro" id="IPR012332">
    <property type="entry name" value="Autotransporter_pectin_lyase_C"/>
</dbReference>
<evidence type="ECO:0000256" key="1">
    <source>
        <dbReference type="ARBA" id="ARBA00022729"/>
    </source>
</evidence>
<dbReference type="SUPFAM" id="SSF103515">
    <property type="entry name" value="Autotransporter"/>
    <property type="match status" value="1"/>
</dbReference>
<gene>
    <name evidence="4" type="ORF">GCM10007301_21480</name>
</gene>
<dbReference type="InterPro" id="IPR011050">
    <property type="entry name" value="Pectin_lyase_fold/virulence"/>
</dbReference>
<reference evidence="4" key="2">
    <citation type="submission" date="2020-09" db="EMBL/GenBank/DDBJ databases">
        <authorList>
            <person name="Sun Q."/>
            <person name="Sedlacek I."/>
        </authorList>
    </citation>
    <scope>NUCLEOTIDE SEQUENCE</scope>
    <source>
        <strain evidence="4">CCM 7897</strain>
    </source>
</reference>
<dbReference type="InterPro" id="IPR013425">
    <property type="entry name" value="Autotrns_rpt"/>
</dbReference>
<dbReference type="PANTHER" id="PTHR35037:SF3">
    <property type="entry name" value="C-TERMINAL REGION OF AIDA-LIKE PROTEIN"/>
    <property type="match status" value="1"/>
</dbReference>
<name>A0A917FC91_9HYPH</name>
<dbReference type="PROSITE" id="PS51208">
    <property type="entry name" value="AUTOTRANSPORTER"/>
    <property type="match status" value="1"/>
</dbReference>
<evidence type="ECO:0000313" key="4">
    <source>
        <dbReference type="EMBL" id="GGF61427.1"/>
    </source>
</evidence>
<reference evidence="4" key="1">
    <citation type="journal article" date="2014" name="Int. J. Syst. Evol. Microbiol.">
        <title>Complete genome sequence of Corynebacterium casei LMG S-19264T (=DSM 44701T), isolated from a smear-ripened cheese.</title>
        <authorList>
            <consortium name="US DOE Joint Genome Institute (JGI-PGF)"/>
            <person name="Walter F."/>
            <person name="Albersmeier A."/>
            <person name="Kalinowski J."/>
            <person name="Ruckert C."/>
        </authorList>
    </citation>
    <scope>NUCLEOTIDE SEQUENCE</scope>
    <source>
        <strain evidence="4">CCM 7897</strain>
    </source>
</reference>
<feature type="signal peptide" evidence="2">
    <location>
        <begin position="1"/>
        <end position="33"/>
    </location>
</feature>
<dbReference type="InterPro" id="IPR036709">
    <property type="entry name" value="Autotransporte_beta_dom_sf"/>
</dbReference>